<proteinExistence type="predicted"/>
<protein>
    <submittedName>
        <fullName evidence="1">Uncharacterized protein</fullName>
    </submittedName>
</protein>
<evidence type="ECO:0000313" key="1">
    <source>
        <dbReference type="EMBL" id="PCI76793.1"/>
    </source>
</evidence>
<dbReference type="AlphaFoldDB" id="A0A2A4X2F9"/>
<name>A0A2A4X2F9_UNCAE</name>
<dbReference type="EMBL" id="NVUK01000024">
    <property type="protein sequence ID" value="PCI76793.1"/>
    <property type="molecule type" value="Genomic_DNA"/>
</dbReference>
<evidence type="ECO:0000313" key="2">
    <source>
        <dbReference type="Proteomes" id="UP000218775"/>
    </source>
</evidence>
<accession>A0A2A4X2F9</accession>
<dbReference type="Proteomes" id="UP000218775">
    <property type="component" value="Unassembled WGS sequence"/>
</dbReference>
<gene>
    <name evidence="1" type="ORF">COB21_03985</name>
</gene>
<organism evidence="1 2">
    <name type="scientific">Aerophobetes bacterium</name>
    <dbReference type="NCBI Taxonomy" id="2030807"/>
    <lineage>
        <taxon>Bacteria</taxon>
        <taxon>Candidatus Aerophobota</taxon>
    </lineage>
</organism>
<sequence>MRTILLIDRFKSLLAGDIVAEVTVLDGKTTFNVRDKVFQAFLNANDLTIKGFIGDLKKRGSIQYSLVSKEDYDNPQAATQRRIQAAVAKYGGKGK</sequence>
<comment type="caution">
    <text evidence="1">The sequence shown here is derived from an EMBL/GenBank/DDBJ whole genome shotgun (WGS) entry which is preliminary data.</text>
</comment>
<reference evidence="2" key="1">
    <citation type="submission" date="2017-08" db="EMBL/GenBank/DDBJ databases">
        <title>A dynamic microbial community with high functional redundancy inhabits the cold, oxic subseafloor aquifer.</title>
        <authorList>
            <person name="Tully B.J."/>
            <person name="Wheat C.G."/>
            <person name="Glazer B.T."/>
            <person name="Huber J.A."/>
        </authorList>
    </citation>
    <scope>NUCLEOTIDE SEQUENCE [LARGE SCALE GENOMIC DNA]</scope>
</reference>